<sequence>MNHYSKQCFMCSYLSISISETLDLRSRSNSFDYVYWIKG</sequence>
<dbReference type="AlphaFoldDB" id="A0A0E9UYC0"/>
<reference evidence="1" key="1">
    <citation type="submission" date="2014-11" db="EMBL/GenBank/DDBJ databases">
        <authorList>
            <person name="Amaro Gonzalez C."/>
        </authorList>
    </citation>
    <scope>NUCLEOTIDE SEQUENCE</scope>
</reference>
<reference evidence="1" key="2">
    <citation type="journal article" date="2015" name="Fish Shellfish Immunol.">
        <title>Early steps in the European eel (Anguilla anguilla)-Vibrio vulnificus interaction in the gills: Role of the RtxA13 toxin.</title>
        <authorList>
            <person name="Callol A."/>
            <person name="Pajuelo D."/>
            <person name="Ebbesson L."/>
            <person name="Teles M."/>
            <person name="MacKenzie S."/>
            <person name="Amaro C."/>
        </authorList>
    </citation>
    <scope>NUCLEOTIDE SEQUENCE</scope>
</reference>
<evidence type="ECO:0000313" key="1">
    <source>
        <dbReference type="EMBL" id="JAH70859.1"/>
    </source>
</evidence>
<name>A0A0E9UYC0_ANGAN</name>
<dbReference type="EMBL" id="GBXM01037718">
    <property type="protein sequence ID" value="JAH70859.1"/>
    <property type="molecule type" value="Transcribed_RNA"/>
</dbReference>
<proteinExistence type="predicted"/>
<organism evidence="1">
    <name type="scientific">Anguilla anguilla</name>
    <name type="common">European freshwater eel</name>
    <name type="synonym">Muraena anguilla</name>
    <dbReference type="NCBI Taxonomy" id="7936"/>
    <lineage>
        <taxon>Eukaryota</taxon>
        <taxon>Metazoa</taxon>
        <taxon>Chordata</taxon>
        <taxon>Craniata</taxon>
        <taxon>Vertebrata</taxon>
        <taxon>Euteleostomi</taxon>
        <taxon>Actinopterygii</taxon>
        <taxon>Neopterygii</taxon>
        <taxon>Teleostei</taxon>
        <taxon>Anguilliformes</taxon>
        <taxon>Anguillidae</taxon>
        <taxon>Anguilla</taxon>
    </lineage>
</organism>
<accession>A0A0E9UYC0</accession>
<protein>
    <submittedName>
        <fullName evidence="1">Uncharacterized protein</fullName>
    </submittedName>
</protein>